<dbReference type="RefSeq" id="WP_409134767.1">
    <property type="nucleotide sequence ID" value="NZ_JBJVNI010000016.1"/>
</dbReference>
<accession>A0ABW9I0B1</accession>
<feature type="coiled-coil region" evidence="1">
    <location>
        <begin position="71"/>
        <end position="98"/>
    </location>
</feature>
<dbReference type="Proteomes" id="UP001631957">
    <property type="component" value="Unassembled WGS sequence"/>
</dbReference>
<keyword evidence="1" id="KW-0175">Coiled coil</keyword>
<keyword evidence="3" id="KW-1185">Reference proteome</keyword>
<evidence type="ECO:0000256" key="1">
    <source>
        <dbReference type="SAM" id="Coils"/>
    </source>
</evidence>
<organism evidence="2 3">
    <name type="scientific">Streptomyces niveiscabiei</name>
    <dbReference type="NCBI Taxonomy" id="164115"/>
    <lineage>
        <taxon>Bacteria</taxon>
        <taxon>Bacillati</taxon>
        <taxon>Actinomycetota</taxon>
        <taxon>Actinomycetes</taxon>
        <taxon>Kitasatosporales</taxon>
        <taxon>Streptomycetaceae</taxon>
        <taxon>Streptomyces</taxon>
    </lineage>
</organism>
<proteinExistence type="predicted"/>
<name>A0ABW9I0B1_9ACTN</name>
<reference evidence="2 3" key="1">
    <citation type="submission" date="2024-12" db="EMBL/GenBank/DDBJ databases">
        <title>Forecasting of Potato common scab and diversities of Pathogenic streptomyces spp. in china.</title>
        <authorList>
            <person name="Handique U."/>
            <person name="Wu J."/>
        </authorList>
    </citation>
    <scope>NUCLEOTIDE SEQUENCE [LARGE SCALE GENOMIC DNA]</scope>
    <source>
        <strain evidence="2 3">ZRIMU1530</strain>
    </source>
</reference>
<evidence type="ECO:0000313" key="3">
    <source>
        <dbReference type="Proteomes" id="UP001631957"/>
    </source>
</evidence>
<dbReference type="EMBL" id="JBJVNI010000016">
    <property type="protein sequence ID" value="MFM9612720.1"/>
    <property type="molecule type" value="Genomic_DNA"/>
</dbReference>
<protein>
    <recommendedName>
        <fullName evidence="4">Mobilization protein</fullName>
    </recommendedName>
</protein>
<gene>
    <name evidence="2" type="ORF">ACKI18_28910</name>
</gene>
<comment type="caution">
    <text evidence="2">The sequence shown here is derived from an EMBL/GenBank/DDBJ whole genome shotgun (WGS) entry which is preliminary data.</text>
</comment>
<sequence>MGKPDTKRVDREIESTRRKLEAVRNEELWPLTGPEKRAVLRALAGGSYRVMRGKDTGRQEQRLDTLLVSVQSRLNTELAALEKARQRILTEHAQANAAKKSSGWW</sequence>
<evidence type="ECO:0000313" key="2">
    <source>
        <dbReference type="EMBL" id="MFM9612720.1"/>
    </source>
</evidence>
<evidence type="ECO:0008006" key="4">
    <source>
        <dbReference type="Google" id="ProtNLM"/>
    </source>
</evidence>